<feature type="transmembrane region" description="Helical" evidence="1">
    <location>
        <begin position="21"/>
        <end position="47"/>
    </location>
</feature>
<accession>A3LUB5</accession>
<keyword evidence="1" id="KW-0472">Membrane</keyword>
<evidence type="ECO:0000256" key="1">
    <source>
        <dbReference type="SAM" id="Phobius"/>
    </source>
</evidence>
<feature type="non-terminal residue" evidence="2">
    <location>
        <position position="1"/>
    </location>
</feature>
<keyword evidence="1" id="KW-1133">Transmembrane helix</keyword>
<dbReference type="KEGG" id="pic:PICST_7821"/>
<dbReference type="FunCoup" id="A3LUB5">
    <property type="interactions" value="7"/>
</dbReference>
<name>A3LUB5_PICST</name>
<dbReference type="OMA" id="APCATTE"/>
<dbReference type="AlphaFoldDB" id="A3LUB5"/>
<dbReference type="GeneID" id="4838654"/>
<evidence type="ECO:0000313" key="3">
    <source>
        <dbReference type="Proteomes" id="UP000002258"/>
    </source>
</evidence>
<dbReference type="InterPro" id="IPR018811">
    <property type="entry name" value="MRX11"/>
</dbReference>
<dbReference type="PANTHER" id="PTHR28002:SF1">
    <property type="entry name" value="MIOREX COMPLEX COMPONENT 11"/>
    <property type="match status" value="1"/>
</dbReference>
<dbReference type="OrthoDB" id="5580261at2759"/>
<dbReference type="Proteomes" id="UP000002258">
    <property type="component" value="Chromosome 4"/>
</dbReference>
<feature type="non-terminal residue" evidence="2">
    <location>
        <position position="132"/>
    </location>
</feature>
<dbReference type="eggNOG" id="ENOG502S09K">
    <property type="taxonomic scope" value="Eukaryota"/>
</dbReference>
<gene>
    <name evidence="2" type="ORF">PICST_7821</name>
</gene>
<dbReference type="RefSeq" id="XP_001384241.1">
    <property type="nucleotide sequence ID" value="XM_001384204.1"/>
</dbReference>
<dbReference type="STRING" id="322104.A3LUB5"/>
<feature type="transmembrane region" description="Helical" evidence="1">
    <location>
        <begin position="96"/>
        <end position="117"/>
    </location>
</feature>
<reference evidence="2 3" key="1">
    <citation type="journal article" date="2007" name="Nat. Biotechnol.">
        <title>Genome sequence of the lignocellulose-bioconverting and xylose-fermenting yeast Pichia stipitis.</title>
        <authorList>
            <person name="Jeffries T.W."/>
            <person name="Grigoriev I.V."/>
            <person name="Grimwood J."/>
            <person name="Laplaza J.M."/>
            <person name="Aerts A."/>
            <person name="Salamov A."/>
            <person name="Schmutz J."/>
            <person name="Lindquist E."/>
            <person name="Dehal P."/>
            <person name="Shapiro H."/>
            <person name="Jin Y.S."/>
            <person name="Passoth V."/>
            <person name="Richardson P.M."/>
        </authorList>
    </citation>
    <scope>NUCLEOTIDE SEQUENCE [LARGE SCALE GENOMIC DNA]</scope>
    <source>
        <strain evidence="3">ATCC 58785 / CBS 6054 / NBRC 10063 / NRRL Y-11545</strain>
    </source>
</reference>
<keyword evidence="1" id="KW-0812">Transmembrane</keyword>
<keyword evidence="3" id="KW-1185">Reference proteome</keyword>
<dbReference type="Pfam" id="PF10306">
    <property type="entry name" value="FLILHELTA"/>
    <property type="match status" value="1"/>
</dbReference>
<dbReference type="PANTHER" id="PTHR28002">
    <property type="entry name" value="MIOREX COMPLEX COMPONENT 11"/>
    <property type="match status" value="1"/>
</dbReference>
<sequence length="132" mass="15490">PILKRIPKFLHRYTTRFMNAPVSHVVSFLILHELTAIVPLLSLWYLFHQFPDMLPSFDLPTWAIDKGTKIIDDAMNKYDFADYSINEKFQFIMEGAYAFVVVKFLLPIRLVVSLGLMPSFARWFVIPFTKIF</sequence>
<dbReference type="GO" id="GO:0005739">
    <property type="term" value="C:mitochondrion"/>
    <property type="evidence" value="ECO:0007669"/>
    <property type="project" value="TreeGrafter"/>
</dbReference>
<proteinExistence type="predicted"/>
<protein>
    <submittedName>
        <fullName evidence="2">Uncharacterized protein</fullName>
    </submittedName>
</protein>
<evidence type="ECO:0000313" key="2">
    <source>
        <dbReference type="EMBL" id="ABN66212.1"/>
    </source>
</evidence>
<dbReference type="HOGENOM" id="CLU_071379_2_0_1"/>
<organism evidence="2 3">
    <name type="scientific">Scheffersomyces stipitis (strain ATCC 58785 / CBS 6054 / NBRC 10063 / NRRL Y-11545)</name>
    <name type="common">Yeast</name>
    <name type="synonym">Pichia stipitis</name>
    <dbReference type="NCBI Taxonomy" id="322104"/>
    <lineage>
        <taxon>Eukaryota</taxon>
        <taxon>Fungi</taxon>
        <taxon>Dikarya</taxon>
        <taxon>Ascomycota</taxon>
        <taxon>Saccharomycotina</taxon>
        <taxon>Pichiomycetes</taxon>
        <taxon>Debaryomycetaceae</taxon>
        <taxon>Scheffersomyces</taxon>
    </lineage>
</organism>
<dbReference type="EMBL" id="CP000498">
    <property type="protein sequence ID" value="ABN66212.1"/>
    <property type="molecule type" value="Genomic_DNA"/>
</dbReference>
<dbReference type="InParanoid" id="A3LUB5"/>